<feature type="domain" description="PAC" evidence="2">
    <location>
        <begin position="228"/>
        <end position="279"/>
    </location>
</feature>
<name>A0ABX0J3D0_9BACL</name>
<evidence type="ECO:0000313" key="6">
    <source>
        <dbReference type="Proteomes" id="UP001165962"/>
    </source>
</evidence>
<dbReference type="SMART" id="SM00086">
    <property type="entry name" value="PAC"/>
    <property type="match status" value="3"/>
</dbReference>
<proteinExistence type="predicted"/>
<dbReference type="InterPro" id="IPR013767">
    <property type="entry name" value="PAS_fold"/>
</dbReference>
<evidence type="ECO:0000259" key="2">
    <source>
        <dbReference type="PROSITE" id="PS50113"/>
    </source>
</evidence>
<dbReference type="InterPro" id="IPR009875">
    <property type="entry name" value="PilZ_domain"/>
</dbReference>
<gene>
    <name evidence="5" type="ORF">G9U52_07260</name>
</gene>
<dbReference type="Proteomes" id="UP001165962">
    <property type="component" value="Unassembled WGS sequence"/>
</dbReference>
<dbReference type="Pfam" id="PF00990">
    <property type="entry name" value="GGDEF"/>
    <property type="match status" value="1"/>
</dbReference>
<dbReference type="InterPro" id="IPR000160">
    <property type="entry name" value="GGDEF_dom"/>
</dbReference>
<dbReference type="EMBL" id="JAAOIW010000002">
    <property type="protein sequence ID" value="NHN29629.1"/>
    <property type="molecule type" value="Genomic_DNA"/>
</dbReference>
<dbReference type="SMART" id="SM00267">
    <property type="entry name" value="GGDEF"/>
    <property type="match status" value="1"/>
</dbReference>
<dbReference type="Gene3D" id="3.30.70.270">
    <property type="match status" value="1"/>
</dbReference>
<protein>
    <submittedName>
        <fullName evidence="5">EAL domain-containing protein</fullName>
    </submittedName>
</protein>
<keyword evidence="6" id="KW-1185">Reference proteome</keyword>
<dbReference type="PROSITE" id="PS50883">
    <property type="entry name" value="EAL"/>
    <property type="match status" value="1"/>
</dbReference>
<dbReference type="SUPFAM" id="SSF55785">
    <property type="entry name" value="PYP-like sensor domain (PAS domain)"/>
    <property type="match status" value="3"/>
</dbReference>
<dbReference type="InterPro" id="IPR001610">
    <property type="entry name" value="PAC"/>
</dbReference>
<dbReference type="PANTHER" id="PTHR44757:SF2">
    <property type="entry name" value="BIOFILM ARCHITECTURE MAINTENANCE PROTEIN MBAA"/>
    <property type="match status" value="1"/>
</dbReference>
<feature type="domain" description="PAC" evidence="2">
    <location>
        <begin position="350"/>
        <end position="400"/>
    </location>
</feature>
<dbReference type="SUPFAM" id="SSF55073">
    <property type="entry name" value="Nucleotide cyclase"/>
    <property type="match status" value="1"/>
</dbReference>
<dbReference type="SMART" id="SM00091">
    <property type="entry name" value="PAS"/>
    <property type="match status" value="3"/>
</dbReference>
<evidence type="ECO:0000313" key="5">
    <source>
        <dbReference type="EMBL" id="NHN29629.1"/>
    </source>
</evidence>
<dbReference type="InterPro" id="IPR000014">
    <property type="entry name" value="PAS"/>
</dbReference>
<evidence type="ECO:0000259" key="4">
    <source>
        <dbReference type="PROSITE" id="PS50887"/>
    </source>
</evidence>
<feature type="domain" description="PAS" evidence="1">
    <location>
        <begin position="55"/>
        <end position="99"/>
    </location>
</feature>
<feature type="domain" description="PAS" evidence="1">
    <location>
        <begin position="155"/>
        <end position="229"/>
    </location>
</feature>
<feature type="domain" description="PAC" evidence="2">
    <location>
        <begin position="102"/>
        <end position="154"/>
    </location>
</feature>
<dbReference type="Pfam" id="PF00989">
    <property type="entry name" value="PAS"/>
    <property type="match status" value="1"/>
</dbReference>
<reference evidence="5" key="1">
    <citation type="submission" date="2020-03" db="EMBL/GenBank/DDBJ databases">
        <title>Draft sequencing of Paenibacilllus sp. S3N08.</title>
        <authorList>
            <person name="Kim D.-U."/>
        </authorList>
    </citation>
    <scope>NUCLEOTIDE SEQUENCE</scope>
    <source>
        <strain evidence="5">S3N08</strain>
    </source>
</reference>
<dbReference type="CDD" id="cd01949">
    <property type="entry name" value="GGDEF"/>
    <property type="match status" value="1"/>
</dbReference>
<organism evidence="5 6">
    <name type="scientific">Paenibacillus agricola</name>
    <dbReference type="NCBI Taxonomy" id="2716264"/>
    <lineage>
        <taxon>Bacteria</taxon>
        <taxon>Bacillati</taxon>
        <taxon>Bacillota</taxon>
        <taxon>Bacilli</taxon>
        <taxon>Bacillales</taxon>
        <taxon>Paenibacillaceae</taxon>
        <taxon>Paenibacillus</taxon>
    </lineage>
</organism>
<dbReference type="NCBIfam" id="TIGR00254">
    <property type="entry name" value="GGDEF"/>
    <property type="match status" value="1"/>
</dbReference>
<dbReference type="CDD" id="cd00130">
    <property type="entry name" value="PAS"/>
    <property type="match status" value="3"/>
</dbReference>
<dbReference type="PROSITE" id="PS50887">
    <property type="entry name" value="GGDEF"/>
    <property type="match status" value="1"/>
</dbReference>
<dbReference type="Pfam" id="PF08447">
    <property type="entry name" value="PAS_3"/>
    <property type="match status" value="1"/>
</dbReference>
<dbReference type="Gene3D" id="3.20.20.450">
    <property type="entry name" value="EAL domain"/>
    <property type="match status" value="1"/>
</dbReference>
<dbReference type="InterPro" id="IPR000700">
    <property type="entry name" value="PAS-assoc_C"/>
</dbReference>
<dbReference type="InterPro" id="IPR035919">
    <property type="entry name" value="EAL_sf"/>
</dbReference>
<dbReference type="InterPro" id="IPR035965">
    <property type="entry name" value="PAS-like_dom_sf"/>
</dbReference>
<dbReference type="RefSeq" id="WP_166147761.1">
    <property type="nucleotide sequence ID" value="NZ_JAAOIW010000002.1"/>
</dbReference>
<dbReference type="InterPro" id="IPR001633">
    <property type="entry name" value="EAL_dom"/>
</dbReference>
<dbReference type="PROSITE" id="PS50113">
    <property type="entry name" value="PAC"/>
    <property type="match status" value="3"/>
</dbReference>
<dbReference type="SUPFAM" id="SSF141868">
    <property type="entry name" value="EAL domain-like"/>
    <property type="match status" value="1"/>
</dbReference>
<dbReference type="Gene3D" id="3.30.450.20">
    <property type="entry name" value="PAS domain"/>
    <property type="match status" value="3"/>
</dbReference>
<dbReference type="NCBIfam" id="TIGR00229">
    <property type="entry name" value="sensory_box"/>
    <property type="match status" value="3"/>
</dbReference>
<dbReference type="InterPro" id="IPR052155">
    <property type="entry name" value="Biofilm_reg_signaling"/>
</dbReference>
<dbReference type="Pfam" id="PF07238">
    <property type="entry name" value="PilZ"/>
    <property type="match status" value="1"/>
</dbReference>
<evidence type="ECO:0000259" key="1">
    <source>
        <dbReference type="PROSITE" id="PS50112"/>
    </source>
</evidence>
<dbReference type="Pfam" id="PF00563">
    <property type="entry name" value="EAL"/>
    <property type="match status" value="1"/>
</dbReference>
<dbReference type="Pfam" id="PF13426">
    <property type="entry name" value="PAS_9"/>
    <property type="match status" value="1"/>
</dbReference>
<evidence type="ECO:0000259" key="3">
    <source>
        <dbReference type="PROSITE" id="PS50883"/>
    </source>
</evidence>
<dbReference type="SMART" id="SM00052">
    <property type="entry name" value="EAL"/>
    <property type="match status" value="1"/>
</dbReference>
<accession>A0ABX0J3D0</accession>
<dbReference type="PANTHER" id="PTHR44757">
    <property type="entry name" value="DIGUANYLATE CYCLASE DGCP"/>
    <property type="match status" value="1"/>
</dbReference>
<dbReference type="InterPro" id="IPR013655">
    <property type="entry name" value="PAS_fold_3"/>
</dbReference>
<feature type="domain" description="EAL" evidence="3">
    <location>
        <begin position="574"/>
        <end position="828"/>
    </location>
</feature>
<dbReference type="PROSITE" id="PS50112">
    <property type="entry name" value="PAS"/>
    <property type="match status" value="2"/>
</dbReference>
<sequence>MEKKYNIKKDEVLTTNNKEELIEILKRKSKSFELAQKIANVGYWEYDQLLDKVSWSKQMFIIYGFDNDLTVKLEEIFDFMHPDDRERVFETFSLSAEAKTPYEIEYRIVRPNGEVRYVVESTEFFSNEFNEWYGAIGTIQDITENKKLRLRLNEEEQYYKSLFDNNPDAVFSFDLRGNFLSCNSALEENFGYSKDELLNVNFERLVEPESLQNTQKYFMDTVRTLLPQNYDTKGIHKNGEIIEFIVTNIPIIINKELVGIYGIAKNITEKKAMERSLLEAETKYRSIVEQSIVGVFIAQDGLFVYTNPELDRMLGYNSLIGLDVGQTIDVNDRVAIASRISALTEGQSIQNLSHRAIKQDGTIIIVEVHYTKVLHEGKIATVGTVLDITDRRKTEELNQYLAYHDYLTDLPNRRMFEEQLDKQLIVAQFYNKKLAVLLLDLDRFKSVNDTLGHSIGDALLKQFANKLQNCLDDGQIVYRLGGDEFCIVLSEVESHSEVMFLSDKIIQITKEQFIIEGYELHITASVGISLSPFDGLTVESLLKNADTALYFSKSQGRDQAQCYSSSLNVQSFKQFTLGNDLRKALEKKELFLQYMPRVDAETTQILGAEALIRWNHPDWGLVSPTEFIPIAEETGLIVPIGEWVLREACRQNKEWQDMGLPPITVSVNFSVQQLLKQNILQVIDEIVEESGISPDRLEIEITESSFISNEKEVTQLLVELKKRKIKVSLDDFGTGYSSLYLLKSLSLDAIKIDKSFVEEILNDPVNKSIIECILNLAKALQMNVVAEGVENAEQYTFLKEQKCNEIQGYYFSRPIDAEEFVHLLKNKQLLTQSLKTKQEKLIANRRGYFRVDLKNPLVAGMTISMFKGRKVDLGSTEVFITNIGPGGLKFLMGVKLPVNDDIILKFKTEILNQAYELHGNIAWINEIEAGDVYEYGIQFQIEENEQLELVKNLNLLAIKIREGVPSHTQIFIGDPVNVIKEQKKKLQK</sequence>
<dbReference type="CDD" id="cd01948">
    <property type="entry name" value="EAL"/>
    <property type="match status" value="1"/>
</dbReference>
<dbReference type="InterPro" id="IPR029787">
    <property type="entry name" value="Nucleotide_cyclase"/>
</dbReference>
<comment type="caution">
    <text evidence="5">The sequence shown here is derived from an EMBL/GenBank/DDBJ whole genome shotgun (WGS) entry which is preliminary data.</text>
</comment>
<dbReference type="Gene3D" id="2.10.70.100">
    <property type="match status" value="1"/>
</dbReference>
<feature type="domain" description="GGDEF" evidence="4">
    <location>
        <begin position="432"/>
        <end position="565"/>
    </location>
</feature>
<dbReference type="InterPro" id="IPR043128">
    <property type="entry name" value="Rev_trsase/Diguanyl_cyclase"/>
</dbReference>